<sequence>MNKNNSLFDYLLDNWALPLKTVSFWVISLFLITLRDEIRNNTSFNDIIGFDVTNYILFILILITYLFSNYIDNFILSFLKRNKPEIIDDKEWKKEIENQKILESDPWKGKSIPINTSRIIVFMLILIPAVVIFGLITAFI</sequence>
<dbReference type="RefSeq" id="WP_181374924.1">
    <property type="nucleotide sequence ID" value="NZ_KT351737.1"/>
</dbReference>
<evidence type="ECO:0000313" key="2">
    <source>
        <dbReference type="EMBL" id="ALG88741.1"/>
    </source>
</evidence>
<organism evidence="2">
    <name type="scientific">Pectobacterium carotovorum</name>
    <name type="common">Erwinia carotovora</name>
    <dbReference type="NCBI Taxonomy" id="554"/>
    <lineage>
        <taxon>Bacteria</taxon>
        <taxon>Pseudomonadati</taxon>
        <taxon>Pseudomonadota</taxon>
        <taxon>Gammaproteobacteria</taxon>
        <taxon>Enterobacterales</taxon>
        <taxon>Pectobacteriaceae</taxon>
        <taxon>Pectobacterium</taxon>
    </lineage>
</organism>
<feature type="transmembrane region" description="Helical" evidence="1">
    <location>
        <begin position="55"/>
        <end position="71"/>
    </location>
</feature>
<reference evidence="2" key="1">
    <citation type="journal article" date="2015" name="Environ. Microbiol.">
        <title>Plasmids from the gut microbiome of cabbage root fly larvae encode SaxA that catalyses the conversion of the plant toxin 2-phenylethyl isothiocyanate.</title>
        <authorList>
            <person name="Welte C.U."/>
            <person name="de Graaf R.M."/>
            <person name="van den Bosch T.J."/>
            <person name="Op den Camp H.J."/>
            <person name="van Dam N.M."/>
            <person name="Jetten M.S."/>
        </authorList>
    </citation>
    <scope>NUCLEOTIDE SEQUENCE</scope>
    <source>
        <plasmid evidence="2">Drgb6</plasmid>
    </source>
</reference>
<keyword evidence="1" id="KW-1133">Transmembrane helix</keyword>
<feature type="transmembrane region" description="Helical" evidence="1">
    <location>
        <begin position="15"/>
        <end position="34"/>
    </location>
</feature>
<reference evidence="2" key="2">
    <citation type="submission" date="2015-07" db="EMBL/GenBank/DDBJ databases">
        <authorList>
            <person name="Welte C."/>
            <person name="de Graaf R."/>
            <person name="van den Bosch T.J.M."/>
            <person name="Op den Camp H."/>
            <person name="van Dam N."/>
            <person name="Jetten M."/>
        </authorList>
    </citation>
    <scope>NUCLEOTIDE SEQUENCE</scope>
    <source>
        <plasmid evidence="2">Drgb6</plasmid>
    </source>
</reference>
<feature type="transmembrane region" description="Helical" evidence="1">
    <location>
        <begin position="119"/>
        <end position="139"/>
    </location>
</feature>
<keyword evidence="1" id="KW-0812">Transmembrane</keyword>
<accession>A0A0N9NLR2</accession>
<gene>
    <name evidence="2" type="ORF">Drgb6_00011</name>
</gene>
<dbReference type="AlphaFoldDB" id="A0A0N9NLR2"/>
<name>A0A0N9NLR2_PECCA</name>
<geneLocation type="plasmid" evidence="2">
    <name>Drgb6</name>
</geneLocation>
<keyword evidence="1" id="KW-0472">Membrane</keyword>
<protein>
    <submittedName>
        <fullName evidence="2">Uncharacterized protein</fullName>
    </submittedName>
</protein>
<proteinExistence type="predicted"/>
<keyword evidence="2" id="KW-0614">Plasmid</keyword>
<evidence type="ECO:0000256" key="1">
    <source>
        <dbReference type="SAM" id="Phobius"/>
    </source>
</evidence>
<dbReference type="EMBL" id="KT351737">
    <property type="protein sequence ID" value="ALG88741.1"/>
    <property type="molecule type" value="Genomic_DNA"/>
</dbReference>